<keyword evidence="1" id="KW-0813">Transport</keyword>
<proteinExistence type="predicted"/>
<protein>
    <submittedName>
        <fullName evidence="5">ABC transporter ATP-binding protein</fullName>
    </submittedName>
</protein>
<dbReference type="GO" id="GO:0016887">
    <property type="term" value="F:ATP hydrolysis activity"/>
    <property type="evidence" value="ECO:0007669"/>
    <property type="project" value="InterPro"/>
</dbReference>
<dbReference type="SUPFAM" id="SSF52540">
    <property type="entry name" value="P-loop containing nucleoside triphosphate hydrolases"/>
    <property type="match status" value="1"/>
</dbReference>
<dbReference type="InterPro" id="IPR003439">
    <property type="entry name" value="ABC_transporter-like_ATP-bd"/>
</dbReference>
<evidence type="ECO:0000256" key="1">
    <source>
        <dbReference type="ARBA" id="ARBA00022448"/>
    </source>
</evidence>
<dbReference type="InterPro" id="IPR017871">
    <property type="entry name" value="ABC_transporter-like_CS"/>
</dbReference>
<dbReference type="EMBL" id="JACOOR010000009">
    <property type="protein sequence ID" value="MBC5660967.1"/>
    <property type="molecule type" value="Genomic_DNA"/>
</dbReference>
<feature type="domain" description="ABC transporter" evidence="4">
    <location>
        <begin position="3"/>
        <end position="235"/>
    </location>
</feature>
<name>A0A923RN34_9FIRM</name>
<evidence type="ECO:0000313" key="6">
    <source>
        <dbReference type="Proteomes" id="UP000649345"/>
    </source>
</evidence>
<accession>A0A923RN34</accession>
<dbReference type="InterPro" id="IPR003593">
    <property type="entry name" value="AAA+_ATPase"/>
</dbReference>
<keyword evidence="6" id="KW-1185">Reference proteome</keyword>
<dbReference type="PANTHER" id="PTHR42794:SF2">
    <property type="entry name" value="ABC TRANSPORTER ATP-BINDING PROTEIN"/>
    <property type="match status" value="1"/>
</dbReference>
<evidence type="ECO:0000313" key="5">
    <source>
        <dbReference type="EMBL" id="MBC5660967.1"/>
    </source>
</evidence>
<keyword evidence="3 5" id="KW-0067">ATP-binding</keyword>
<evidence type="ECO:0000259" key="4">
    <source>
        <dbReference type="PROSITE" id="PS50893"/>
    </source>
</evidence>
<dbReference type="PROSITE" id="PS50893">
    <property type="entry name" value="ABC_TRANSPORTER_2"/>
    <property type="match status" value="1"/>
</dbReference>
<dbReference type="Gene3D" id="3.40.50.300">
    <property type="entry name" value="P-loop containing nucleotide triphosphate hydrolases"/>
    <property type="match status" value="1"/>
</dbReference>
<dbReference type="SMART" id="SM00382">
    <property type="entry name" value="AAA"/>
    <property type="match status" value="1"/>
</dbReference>
<reference evidence="5" key="1">
    <citation type="submission" date="2020-08" db="EMBL/GenBank/DDBJ databases">
        <title>Genome public.</title>
        <authorList>
            <person name="Liu C."/>
            <person name="Sun Q."/>
        </authorList>
    </citation>
    <scope>NUCLEOTIDE SEQUENCE</scope>
    <source>
        <strain evidence="5">NSJ-68</strain>
    </source>
</reference>
<organism evidence="5 6">
    <name type="scientific">Anaerosacchariphilus hominis</name>
    <dbReference type="NCBI Taxonomy" id="2763017"/>
    <lineage>
        <taxon>Bacteria</taxon>
        <taxon>Bacillati</taxon>
        <taxon>Bacillota</taxon>
        <taxon>Clostridia</taxon>
        <taxon>Lachnospirales</taxon>
        <taxon>Lachnospiraceae</taxon>
        <taxon>Anaerosacchariphilus</taxon>
    </lineage>
</organism>
<sequence>MSLQVKNLDYQIGGKSILEQICLEVQDGEFVGLVGPNGCGKSTLLKNIYRTYKPGRGTVFLNEKDVLDFSFKKMAGEMAVMAQENHVEFDFEVRDMVMFGRYAKKKFLQGDSAEDKKLCEKCLKEVGLSGYEHRSYLSLSGGEKQRVLLARVMMQESAFIVLDEPTNHLDVSYQYQIMDILKGQDVTVFSSIHDLNLAALYCDKIIFMYQGKIVDYGTPEQVLTRENLREYFRIEAQITKNTATGKQQIYYLPGWIKSGKKA</sequence>
<gene>
    <name evidence="5" type="ORF">H8S44_14485</name>
</gene>
<dbReference type="CDD" id="cd03214">
    <property type="entry name" value="ABC_Iron-Siderophores_B12_Hemin"/>
    <property type="match status" value="1"/>
</dbReference>
<evidence type="ECO:0000256" key="3">
    <source>
        <dbReference type="ARBA" id="ARBA00022840"/>
    </source>
</evidence>
<comment type="caution">
    <text evidence="5">The sequence shown here is derived from an EMBL/GenBank/DDBJ whole genome shotgun (WGS) entry which is preliminary data.</text>
</comment>
<dbReference type="RefSeq" id="WP_186873906.1">
    <property type="nucleotide sequence ID" value="NZ_JACOOR010000009.1"/>
</dbReference>
<evidence type="ECO:0000256" key="2">
    <source>
        <dbReference type="ARBA" id="ARBA00022741"/>
    </source>
</evidence>
<dbReference type="AlphaFoldDB" id="A0A923RN34"/>
<dbReference type="PROSITE" id="PS00211">
    <property type="entry name" value="ABC_TRANSPORTER_1"/>
    <property type="match status" value="1"/>
</dbReference>
<dbReference type="Proteomes" id="UP000649345">
    <property type="component" value="Unassembled WGS sequence"/>
</dbReference>
<dbReference type="GO" id="GO:0005524">
    <property type="term" value="F:ATP binding"/>
    <property type="evidence" value="ECO:0007669"/>
    <property type="project" value="UniProtKB-KW"/>
</dbReference>
<dbReference type="FunFam" id="3.40.50.300:FF:000134">
    <property type="entry name" value="Iron-enterobactin ABC transporter ATP-binding protein"/>
    <property type="match status" value="1"/>
</dbReference>
<dbReference type="PANTHER" id="PTHR42794">
    <property type="entry name" value="HEMIN IMPORT ATP-BINDING PROTEIN HMUV"/>
    <property type="match status" value="1"/>
</dbReference>
<dbReference type="Pfam" id="PF00005">
    <property type="entry name" value="ABC_tran"/>
    <property type="match status" value="1"/>
</dbReference>
<dbReference type="InterPro" id="IPR027417">
    <property type="entry name" value="P-loop_NTPase"/>
</dbReference>
<keyword evidence="2" id="KW-0547">Nucleotide-binding</keyword>